<evidence type="ECO:0000313" key="3">
    <source>
        <dbReference type="Proteomes" id="UP000253606"/>
    </source>
</evidence>
<dbReference type="Gene3D" id="3.30.1490.240">
    <property type="entry name" value="RepB DNA-primase, N-terminal domain"/>
    <property type="match status" value="1"/>
</dbReference>
<keyword evidence="2" id="KW-0614">Plasmid</keyword>
<dbReference type="GO" id="GO:0004386">
    <property type="term" value="F:helicase activity"/>
    <property type="evidence" value="ECO:0007669"/>
    <property type="project" value="UniProtKB-KW"/>
</dbReference>
<keyword evidence="2" id="KW-0067">ATP-binding</keyword>
<name>A0A2Z5GCI9_9BACT</name>
<dbReference type="KEGG" id="abas:ACPOL_7254"/>
<reference evidence="2 3" key="1">
    <citation type="journal article" date="2018" name="Front. Microbiol.">
        <title>Hydrolytic Capabilities as a Key to Environmental Success: Chitinolytic and Cellulolytic Acidobacteria From Acidic Sub-arctic Soils and Boreal Peatlands.</title>
        <authorList>
            <person name="Belova S.E."/>
            <person name="Ravin N.V."/>
            <person name="Pankratov T.A."/>
            <person name="Rakitin A.L."/>
            <person name="Ivanova A.A."/>
            <person name="Beletsky A.V."/>
            <person name="Mardanov A.V."/>
            <person name="Sinninghe Damste J.S."/>
            <person name="Dedysh S.N."/>
        </authorList>
    </citation>
    <scope>NUCLEOTIDE SEQUENCE [LARGE SCALE GENOMIC DNA]</scope>
    <source>
        <strain evidence="2 3">SBC82</strain>
        <plasmid evidence="3">pacpol3</plasmid>
    </source>
</reference>
<keyword evidence="2" id="KW-0378">Hydrolase</keyword>
<organism evidence="2 3">
    <name type="scientific">Acidisarcina polymorpha</name>
    <dbReference type="NCBI Taxonomy" id="2211140"/>
    <lineage>
        <taxon>Bacteria</taxon>
        <taxon>Pseudomonadati</taxon>
        <taxon>Acidobacteriota</taxon>
        <taxon>Terriglobia</taxon>
        <taxon>Terriglobales</taxon>
        <taxon>Acidobacteriaceae</taxon>
        <taxon>Acidisarcina</taxon>
    </lineage>
</organism>
<proteinExistence type="predicted"/>
<dbReference type="AlphaFoldDB" id="A0A2Z5GCI9"/>
<evidence type="ECO:0000259" key="1">
    <source>
        <dbReference type="Pfam" id="PF16793"/>
    </source>
</evidence>
<keyword evidence="3" id="KW-1185">Reference proteome</keyword>
<dbReference type="RefSeq" id="WP_236657654.1">
    <property type="nucleotide sequence ID" value="NZ_CP030844.1"/>
</dbReference>
<keyword evidence="2" id="KW-0547">Nucleotide-binding</keyword>
<accession>A0A2Z5GCI9</accession>
<dbReference type="EMBL" id="CP030844">
    <property type="protein sequence ID" value="AXC16444.1"/>
    <property type="molecule type" value="Genomic_DNA"/>
</dbReference>
<gene>
    <name evidence="2" type="ORF">ACPOL_7254</name>
</gene>
<dbReference type="Gene3D" id="3.30.70.1790">
    <property type="entry name" value="RepB DNA-primase, N-terminal domain"/>
    <property type="match status" value="1"/>
</dbReference>
<dbReference type="Proteomes" id="UP000253606">
    <property type="component" value="Plasmid pACPOL3"/>
</dbReference>
<keyword evidence="2" id="KW-0347">Helicase</keyword>
<geneLocation type="plasmid" evidence="3">
    <name>pacpol3</name>
</geneLocation>
<feature type="domain" description="RepB-like DNA primase" evidence="1">
    <location>
        <begin position="27"/>
        <end position="201"/>
    </location>
</feature>
<sequence>MPQGDTSIKNSSHHASPIDRTHRAVLNMLNALSAPTYDVGILSERGALPGFNHLTPETVLARIPTMKAHNSHGSHIYIRPAGHHQFTVLDDLAPDHLARLSADGYEPCAVVETSPNNYQAWLKHDTEYEPRLSSYIAQTLARRYHGDPNAADWRRFGRLPGFTNCKPKHRMPNGFFPFVLLRAHSGRQYTRAAQFRIEIIRDFQIQEQARHAALAARRTSFSPSKAGAVRYSHLSLQKFRESPRYRERPAAADISFCVAALSLGMPEYEIARALDHNYLSRDPNPARRNAYIQRTIGKARYWARASPLNPQCVPYEDTHGNEQ</sequence>
<evidence type="ECO:0000313" key="2">
    <source>
        <dbReference type="EMBL" id="AXC16444.1"/>
    </source>
</evidence>
<dbReference type="Pfam" id="PF16793">
    <property type="entry name" value="RepB_primase"/>
    <property type="match status" value="1"/>
</dbReference>
<protein>
    <submittedName>
        <fullName evidence="2">TraI protein (DNA helicase I)</fullName>
    </submittedName>
</protein>
<dbReference type="InterPro" id="IPR039459">
    <property type="entry name" value="RepB-like_DNA_primase_dom"/>
</dbReference>